<evidence type="ECO:0000256" key="1">
    <source>
        <dbReference type="ARBA" id="ARBA00007598"/>
    </source>
</evidence>
<evidence type="ECO:0000313" key="8">
    <source>
        <dbReference type="Proteomes" id="UP000318582"/>
    </source>
</evidence>
<dbReference type="SUPFAM" id="SSF48179">
    <property type="entry name" value="6-phosphogluconate dehydrogenase C-terminal domain-like"/>
    <property type="match status" value="1"/>
</dbReference>
<protein>
    <recommendedName>
        <fullName evidence="9">6-phosphogluconate dehydrogenase NADP-binding domain-containing protein</fullName>
    </recommendedName>
</protein>
<dbReference type="Gene3D" id="3.40.50.720">
    <property type="entry name" value="NAD(P)-binding Rossmann-like Domain"/>
    <property type="match status" value="1"/>
</dbReference>
<dbReference type="PANTHER" id="PTHR43580:SF8">
    <property type="entry name" value="6-PHOSPHOGLUCONATE DEHYDROGENASE NADP-BINDING DOMAIN-CONTAINING PROTEIN-RELATED"/>
    <property type="match status" value="1"/>
</dbReference>
<feature type="active site" evidence="4">
    <location>
        <position position="183"/>
    </location>
</feature>
<dbReference type="Gene3D" id="1.10.1040.10">
    <property type="entry name" value="N-(1-d-carboxylethyl)-l-norvaline Dehydrogenase, domain 2"/>
    <property type="match status" value="1"/>
</dbReference>
<dbReference type="Pfam" id="PF14833">
    <property type="entry name" value="NAD_binding_11"/>
    <property type="match status" value="1"/>
</dbReference>
<feature type="domain" description="6-phosphogluconate dehydrogenase NADP-binding" evidence="5">
    <location>
        <begin position="11"/>
        <end position="170"/>
    </location>
</feature>
<dbReference type="GO" id="GO:0051287">
    <property type="term" value="F:NAD binding"/>
    <property type="evidence" value="ECO:0007669"/>
    <property type="project" value="InterPro"/>
</dbReference>
<dbReference type="PIRSF" id="PIRSF000103">
    <property type="entry name" value="HIBADH"/>
    <property type="match status" value="1"/>
</dbReference>
<dbReference type="GO" id="GO:0016491">
    <property type="term" value="F:oxidoreductase activity"/>
    <property type="evidence" value="ECO:0007669"/>
    <property type="project" value="UniProtKB-KW"/>
</dbReference>
<gene>
    <name evidence="7" type="ORF">PhCBS80983_g00853</name>
</gene>
<dbReference type="InterPro" id="IPR006115">
    <property type="entry name" value="6PGDH_NADP-bd"/>
</dbReference>
<dbReference type="InterPro" id="IPR051265">
    <property type="entry name" value="HIBADH-related_NP60_sf"/>
</dbReference>
<evidence type="ECO:0000259" key="6">
    <source>
        <dbReference type="Pfam" id="PF14833"/>
    </source>
</evidence>
<sequence length="309" mass="33213">MADPTAQDARRVGFIGLGAMGSGIAHNLHKYLQANGNRSLRVWNRTLSKADDLVSQGATLVPGGPSELSGTCDIIFSMLFDDASLLATAVKILGSAKTGLIWVDCTTVDPAAAKTVEEKARASGVTFMCCPVFGRPDAAREKRLVAALAGDDTGKVVVQPYVESFSRAVMDLGDEAYKASQMKLMGNFFILSSMEMIAEAQCLADKTGLTRDNLLDFIDHLLPAPLLQGYAARIASDNYTNTAEQPGFSVTGALKDITLIRKMAADHDMTLPITDITIRHLERQKREADPDMDMTSAAAAIRLENGLKE</sequence>
<proteinExistence type="inferred from homology"/>
<dbReference type="InterPro" id="IPR008927">
    <property type="entry name" value="6-PGluconate_DH-like_C_sf"/>
</dbReference>
<dbReference type="Pfam" id="PF03446">
    <property type="entry name" value="NAD_binding_2"/>
    <property type="match status" value="1"/>
</dbReference>
<comment type="caution">
    <text evidence="7">The sequence shown here is derived from an EMBL/GenBank/DDBJ whole genome shotgun (WGS) entry which is preliminary data.</text>
</comment>
<feature type="domain" description="3-hydroxyisobutyrate dehydrogenase-like NAD-binding" evidence="6">
    <location>
        <begin position="179"/>
        <end position="299"/>
    </location>
</feature>
<dbReference type="Proteomes" id="UP000318582">
    <property type="component" value="Unassembled WGS sequence"/>
</dbReference>
<evidence type="ECO:0000256" key="2">
    <source>
        <dbReference type="ARBA" id="ARBA00023002"/>
    </source>
</evidence>
<dbReference type="AlphaFoldDB" id="A0A507EDN7"/>
<evidence type="ECO:0000256" key="4">
    <source>
        <dbReference type="PIRSR" id="PIRSR000103-1"/>
    </source>
</evidence>
<dbReference type="EMBL" id="QEAQ01000005">
    <property type="protein sequence ID" value="TPX61934.1"/>
    <property type="molecule type" value="Genomic_DNA"/>
</dbReference>
<keyword evidence="2" id="KW-0560">Oxidoreductase</keyword>
<dbReference type="PANTHER" id="PTHR43580">
    <property type="entry name" value="OXIDOREDUCTASE GLYR1-RELATED"/>
    <property type="match status" value="1"/>
</dbReference>
<name>A0A507EDN7_9FUNG</name>
<keyword evidence="8" id="KW-1185">Reference proteome</keyword>
<dbReference type="STRING" id="109895.A0A507EDN7"/>
<dbReference type="InterPro" id="IPR036291">
    <property type="entry name" value="NAD(P)-bd_dom_sf"/>
</dbReference>
<evidence type="ECO:0008006" key="9">
    <source>
        <dbReference type="Google" id="ProtNLM"/>
    </source>
</evidence>
<keyword evidence="3" id="KW-0520">NAD</keyword>
<accession>A0A507EDN7</accession>
<dbReference type="GO" id="GO:0050661">
    <property type="term" value="F:NADP binding"/>
    <property type="evidence" value="ECO:0007669"/>
    <property type="project" value="InterPro"/>
</dbReference>
<dbReference type="InterPro" id="IPR015815">
    <property type="entry name" value="HIBADH-related"/>
</dbReference>
<dbReference type="SUPFAM" id="SSF51735">
    <property type="entry name" value="NAD(P)-binding Rossmann-fold domains"/>
    <property type="match status" value="1"/>
</dbReference>
<organism evidence="7 8">
    <name type="scientific">Powellomyces hirtus</name>
    <dbReference type="NCBI Taxonomy" id="109895"/>
    <lineage>
        <taxon>Eukaryota</taxon>
        <taxon>Fungi</taxon>
        <taxon>Fungi incertae sedis</taxon>
        <taxon>Chytridiomycota</taxon>
        <taxon>Chytridiomycota incertae sedis</taxon>
        <taxon>Chytridiomycetes</taxon>
        <taxon>Spizellomycetales</taxon>
        <taxon>Powellomycetaceae</taxon>
        <taxon>Powellomyces</taxon>
    </lineage>
</organism>
<reference evidence="7 8" key="1">
    <citation type="journal article" date="2019" name="Sci. Rep.">
        <title>Comparative genomics of chytrid fungi reveal insights into the obligate biotrophic and pathogenic lifestyle of Synchytrium endobioticum.</title>
        <authorList>
            <person name="van de Vossenberg B.T.L.H."/>
            <person name="Warris S."/>
            <person name="Nguyen H.D.T."/>
            <person name="van Gent-Pelzer M.P.E."/>
            <person name="Joly D.L."/>
            <person name="van de Geest H.C."/>
            <person name="Bonants P.J.M."/>
            <person name="Smith D.S."/>
            <person name="Levesque C.A."/>
            <person name="van der Lee T.A.J."/>
        </authorList>
    </citation>
    <scope>NUCLEOTIDE SEQUENCE [LARGE SCALE GENOMIC DNA]</scope>
    <source>
        <strain evidence="7 8">CBS 809.83</strain>
    </source>
</reference>
<comment type="similarity">
    <text evidence="1">Belongs to the HIBADH-related family. NP60 subfamily.</text>
</comment>
<dbReference type="InterPro" id="IPR013328">
    <property type="entry name" value="6PGD_dom2"/>
</dbReference>
<evidence type="ECO:0000313" key="7">
    <source>
        <dbReference type="EMBL" id="TPX61934.1"/>
    </source>
</evidence>
<evidence type="ECO:0000256" key="3">
    <source>
        <dbReference type="ARBA" id="ARBA00023027"/>
    </source>
</evidence>
<evidence type="ECO:0000259" key="5">
    <source>
        <dbReference type="Pfam" id="PF03446"/>
    </source>
</evidence>
<dbReference type="InterPro" id="IPR029154">
    <property type="entry name" value="HIBADH-like_NADP-bd"/>
</dbReference>